<keyword evidence="18" id="KW-0238">DNA-binding</keyword>
<keyword evidence="22" id="KW-0131">Cell cycle</keyword>
<feature type="domain" description="Helicase ATP-binding" evidence="32">
    <location>
        <begin position="6"/>
        <end position="424"/>
    </location>
</feature>
<dbReference type="GO" id="GO:0006974">
    <property type="term" value="P:DNA damage response"/>
    <property type="evidence" value="ECO:0007669"/>
    <property type="project" value="UniProtKB-ARBA"/>
</dbReference>
<dbReference type="GO" id="GO:0005524">
    <property type="term" value="F:ATP binding"/>
    <property type="evidence" value="ECO:0007669"/>
    <property type="project" value="UniProtKB-KW"/>
</dbReference>
<dbReference type="EC" id="5.6.2.3" evidence="24"/>
<dbReference type="SUPFAM" id="SSF103473">
    <property type="entry name" value="MFS general substrate transporter"/>
    <property type="match status" value="1"/>
</dbReference>
<keyword evidence="10" id="KW-0479">Metal-binding</keyword>
<keyword evidence="11" id="KW-0547">Nucleotide-binding</keyword>
<dbReference type="InterPro" id="IPR010614">
    <property type="entry name" value="RAD3-like_helicase_DEAD"/>
</dbReference>
<evidence type="ECO:0000256" key="1">
    <source>
        <dbReference type="ARBA" id="ARBA00001966"/>
    </source>
</evidence>
<dbReference type="SUPFAM" id="SSF52540">
    <property type="entry name" value="P-loop containing nucleoside triphosphate hydrolases"/>
    <property type="match status" value="1"/>
</dbReference>
<evidence type="ECO:0000256" key="3">
    <source>
        <dbReference type="ARBA" id="ARBA00004141"/>
    </source>
</evidence>
<feature type="compositionally biased region" description="Basic and acidic residues" evidence="30">
    <location>
        <begin position="116"/>
        <end position="128"/>
    </location>
</feature>
<evidence type="ECO:0000256" key="17">
    <source>
        <dbReference type="ARBA" id="ARBA00023014"/>
    </source>
</evidence>
<proteinExistence type="inferred from homology"/>
<evidence type="ECO:0000256" key="23">
    <source>
        <dbReference type="ARBA" id="ARBA00029709"/>
    </source>
</evidence>
<evidence type="ECO:0000256" key="18">
    <source>
        <dbReference type="ARBA" id="ARBA00023125"/>
    </source>
</evidence>
<feature type="transmembrane region" description="Helical" evidence="31">
    <location>
        <begin position="1033"/>
        <end position="1052"/>
    </location>
</feature>
<dbReference type="GO" id="GO:0005886">
    <property type="term" value="C:plasma membrane"/>
    <property type="evidence" value="ECO:0007669"/>
    <property type="project" value="UniProtKB-ARBA"/>
</dbReference>
<keyword evidence="21" id="KW-0539">Nucleus</keyword>
<dbReference type="InterPro" id="IPR000109">
    <property type="entry name" value="POT_fam"/>
</dbReference>
<evidence type="ECO:0000256" key="7">
    <source>
        <dbReference type="ARBA" id="ARBA00017386"/>
    </source>
</evidence>
<dbReference type="GO" id="GO:0034085">
    <property type="term" value="P:establishment of sister chromatid cohesion"/>
    <property type="evidence" value="ECO:0007669"/>
    <property type="project" value="TreeGrafter"/>
</dbReference>
<evidence type="ECO:0000256" key="28">
    <source>
        <dbReference type="ARBA" id="ARBA00048954"/>
    </source>
</evidence>
<dbReference type="InterPro" id="IPR036259">
    <property type="entry name" value="MFS_trans_sf"/>
</dbReference>
<evidence type="ECO:0000256" key="19">
    <source>
        <dbReference type="ARBA" id="ARBA00023136"/>
    </source>
</evidence>
<keyword evidence="34" id="KW-1185">Reference proteome</keyword>
<organism evidence="33 34">
    <name type="scientific">Trematosphaeria pertusa</name>
    <dbReference type="NCBI Taxonomy" id="390896"/>
    <lineage>
        <taxon>Eukaryota</taxon>
        <taxon>Fungi</taxon>
        <taxon>Dikarya</taxon>
        <taxon>Ascomycota</taxon>
        <taxon>Pezizomycotina</taxon>
        <taxon>Dothideomycetes</taxon>
        <taxon>Pleosporomycetidae</taxon>
        <taxon>Pleosporales</taxon>
        <taxon>Massarineae</taxon>
        <taxon>Trematosphaeriaceae</taxon>
        <taxon>Trematosphaeria</taxon>
    </lineage>
</organism>
<dbReference type="Pfam" id="PF13307">
    <property type="entry name" value="Helicase_C_2"/>
    <property type="match status" value="1"/>
</dbReference>
<feature type="transmembrane region" description="Helical" evidence="31">
    <location>
        <begin position="1365"/>
        <end position="1388"/>
    </location>
</feature>
<comment type="catalytic activity">
    <reaction evidence="28">
        <text>ATP + H2O = ADP + phosphate + H(+)</text>
        <dbReference type="Rhea" id="RHEA:13065"/>
        <dbReference type="ChEBI" id="CHEBI:15377"/>
        <dbReference type="ChEBI" id="CHEBI:15378"/>
        <dbReference type="ChEBI" id="CHEBI:30616"/>
        <dbReference type="ChEBI" id="CHEBI:43474"/>
        <dbReference type="ChEBI" id="CHEBI:456216"/>
        <dbReference type="EC" id="5.6.2.3"/>
    </reaction>
</comment>
<keyword evidence="13 33" id="KW-0347">Helicase</keyword>
<evidence type="ECO:0000256" key="14">
    <source>
        <dbReference type="ARBA" id="ARBA00022840"/>
    </source>
</evidence>
<dbReference type="GO" id="GO:0071916">
    <property type="term" value="F:dipeptide transmembrane transporter activity"/>
    <property type="evidence" value="ECO:0007669"/>
    <property type="project" value="UniProtKB-ARBA"/>
</dbReference>
<keyword evidence="14" id="KW-0067">ATP-binding</keyword>
<dbReference type="PROSITE" id="PS01022">
    <property type="entry name" value="PTR2_1"/>
    <property type="match status" value="1"/>
</dbReference>
<dbReference type="GO" id="GO:0051536">
    <property type="term" value="F:iron-sulfur cluster binding"/>
    <property type="evidence" value="ECO:0007669"/>
    <property type="project" value="UniProtKB-KW"/>
</dbReference>
<evidence type="ECO:0000256" key="25">
    <source>
        <dbReference type="ARBA" id="ARBA00044998"/>
    </source>
</evidence>
<keyword evidence="12" id="KW-0378">Hydrolase</keyword>
<evidence type="ECO:0000256" key="5">
    <source>
        <dbReference type="ARBA" id="ARBA00008435"/>
    </source>
</evidence>
<evidence type="ECO:0000256" key="26">
    <source>
        <dbReference type="ARBA" id="ARBA00045008"/>
    </source>
</evidence>
<evidence type="ECO:0000256" key="29">
    <source>
        <dbReference type="RuleBase" id="RU003755"/>
    </source>
</evidence>
<dbReference type="InterPro" id="IPR013020">
    <property type="entry name" value="Rad3/Chl1-like"/>
</dbReference>
<comment type="similarity">
    <text evidence="4 29">Belongs to the major facilitator superfamily. Proton-dependent oligopeptide transporter (POT/PTR) (TC 2.A.17) family.</text>
</comment>
<evidence type="ECO:0000256" key="12">
    <source>
        <dbReference type="ARBA" id="ARBA00022801"/>
    </source>
</evidence>
<feature type="compositionally biased region" description="Polar residues" evidence="30">
    <location>
        <begin position="901"/>
        <end position="910"/>
    </location>
</feature>
<evidence type="ECO:0000256" key="31">
    <source>
        <dbReference type="SAM" id="Phobius"/>
    </source>
</evidence>
<dbReference type="FunFam" id="3.40.50.300:FF:005590">
    <property type="entry name" value="Uncharacterized protein"/>
    <property type="match status" value="1"/>
</dbReference>
<dbReference type="PROSITE" id="PS51193">
    <property type="entry name" value="HELICASE_ATP_BIND_2"/>
    <property type="match status" value="1"/>
</dbReference>
<dbReference type="Pfam" id="PF06733">
    <property type="entry name" value="DEAD_2"/>
    <property type="match status" value="1"/>
</dbReference>
<evidence type="ECO:0000256" key="8">
    <source>
        <dbReference type="ARBA" id="ARBA00022448"/>
    </source>
</evidence>
<feature type="transmembrane region" description="Helical" evidence="31">
    <location>
        <begin position="1240"/>
        <end position="1260"/>
    </location>
</feature>
<dbReference type="FunFam" id="3.40.50.300:FF:002774">
    <property type="entry name" value="ATP-dependent DNA helicase chl1"/>
    <property type="match status" value="1"/>
</dbReference>
<feature type="transmembrane region" description="Helical" evidence="31">
    <location>
        <begin position="1093"/>
        <end position="1112"/>
    </location>
</feature>
<dbReference type="InterPro" id="IPR045028">
    <property type="entry name" value="DinG/Rad3-like"/>
</dbReference>
<evidence type="ECO:0000256" key="11">
    <source>
        <dbReference type="ARBA" id="ARBA00022741"/>
    </source>
</evidence>
<evidence type="ECO:0000256" key="2">
    <source>
        <dbReference type="ARBA" id="ARBA00004123"/>
    </source>
</evidence>
<dbReference type="PROSITE" id="PS00690">
    <property type="entry name" value="DEAH_ATP_HELICASE"/>
    <property type="match status" value="1"/>
</dbReference>
<comment type="cofactor">
    <cofactor evidence="1">
        <name>[4Fe-4S] cluster</name>
        <dbReference type="ChEBI" id="CHEBI:49883"/>
    </cofactor>
</comment>
<keyword evidence="8 29" id="KW-0813">Transport</keyword>
<feature type="transmembrane region" description="Helical" evidence="31">
    <location>
        <begin position="981"/>
        <end position="1001"/>
    </location>
</feature>
<evidence type="ECO:0000256" key="30">
    <source>
        <dbReference type="SAM" id="MobiDB-lite"/>
    </source>
</evidence>
<name>A0A6A6HRK0_9PLEO</name>
<keyword evidence="15 31" id="KW-1133">Transmembrane helix</keyword>
<dbReference type="NCBIfam" id="TIGR00604">
    <property type="entry name" value="rad3"/>
    <property type="match status" value="1"/>
</dbReference>
<dbReference type="InterPro" id="IPR006555">
    <property type="entry name" value="ATP-dep_Helicase_C"/>
</dbReference>
<dbReference type="Proteomes" id="UP000800094">
    <property type="component" value="Unassembled WGS sequence"/>
</dbReference>
<dbReference type="InterPro" id="IPR002464">
    <property type="entry name" value="DNA/RNA_helicase_DEAH_CS"/>
</dbReference>
<dbReference type="GO" id="GO:0006139">
    <property type="term" value="P:nucleobase-containing compound metabolic process"/>
    <property type="evidence" value="ECO:0007669"/>
    <property type="project" value="InterPro"/>
</dbReference>
<evidence type="ECO:0000256" key="27">
    <source>
        <dbReference type="ARBA" id="ARBA00045702"/>
    </source>
</evidence>
<dbReference type="RefSeq" id="XP_033675631.1">
    <property type="nucleotide sequence ID" value="XM_033831756.1"/>
</dbReference>
<evidence type="ECO:0000256" key="15">
    <source>
        <dbReference type="ARBA" id="ARBA00022989"/>
    </source>
</evidence>
<dbReference type="GO" id="GO:0046872">
    <property type="term" value="F:metal ion binding"/>
    <property type="evidence" value="ECO:0007669"/>
    <property type="project" value="UniProtKB-KW"/>
</dbReference>
<dbReference type="FunFam" id="1.20.1250.20:FF:000085">
    <property type="entry name" value="MFS peptide transporter Ptr2"/>
    <property type="match status" value="1"/>
</dbReference>
<dbReference type="SMART" id="SM00488">
    <property type="entry name" value="DEXDc2"/>
    <property type="match status" value="1"/>
</dbReference>
<evidence type="ECO:0000256" key="24">
    <source>
        <dbReference type="ARBA" id="ARBA00044969"/>
    </source>
</evidence>
<dbReference type="GO" id="GO:0016818">
    <property type="term" value="F:hydrolase activity, acting on acid anhydrides, in phosphorus-containing anhydrides"/>
    <property type="evidence" value="ECO:0007669"/>
    <property type="project" value="InterPro"/>
</dbReference>
<dbReference type="GO" id="GO:0003677">
    <property type="term" value="F:DNA binding"/>
    <property type="evidence" value="ECO:0007669"/>
    <property type="project" value="UniProtKB-KW"/>
</dbReference>
<dbReference type="OrthoDB" id="267079at2759"/>
<reference evidence="33" key="1">
    <citation type="journal article" date="2020" name="Stud. Mycol.">
        <title>101 Dothideomycetes genomes: a test case for predicting lifestyles and emergence of pathogens.</title>
        <authorList>
            <person name="Haridas S."/>
            <person name="Albert R."/>
            <person name="Binder M."/>
            <person name="Bloem J."/>
            <person name="Labutti K."/>
            <person name="Salamov A."/>
            <person name="Andreopoulos B."/>
            <person name="Baker S."/>
            <person name="Barry K."/>
            <person name="Bills G."/>
            <person name="Bluhm B."/>
            <person name="Cannon C."/>
            <person name="Castanera R."/>
            <person name="Culley D."/>
            <person name="Daum C."/>
            <person name="Ezra D."/>
            <person name="Gonzalez J."/>
            <person name="Henrissat B."/>
            <person name="Kuo A."/>
            <person name="Liang C."/>
            <person name="Lipzen A."/>
            <person name="Lutzoni F."/>
            <person name="Magnuson J."/>
            <person name="Mondo S."/>
            <person name="Nolan M."/>
            <person name="Ohm R."/>
            <person name="Pangilinan J."/>
            <person name="Park H.-J."/>
            <person name="Ramirez L."/>
            <person name="Alfaro M."/>
            <person name="Sun H."/>
            <person name="Tritt A."/>
            <person name="Yoshinaga Y."/>
            <person name="Zwiers L.-H."/>
            <person name="Turgeon B."/>
            <person name="Goodwin S."/>
            <person name="Spatafora J."/>
            <person name="Crous P."/>
            <person name="Grigoriev I."/>
        </authorList>
    </citation>
    <scope>NUCLEOTIDE SEQUENCE</scope>
    <source>
        <strain evidence="33">CBS 122368</strain>
    </source>
</reference>
<dbReference type="InterPro" id="IPR018456">
    <property type="entry name" value="PTR2_symporter_CS"/>
</dbReference>
<evidence type="ECO:0000256" key="22">
    <source>
        <dbReference type="ARBA" id="ARBA00023306"/>
    </source>
</evidence>
<keyword evidence="20" id="KW-0413">Isomerase</keyword>
<keyword evidence="17" id="KW-0411">Iron-sulfur</keyword>
<evidence type="ECO:0000256" key="20">
    <source>
        <dbReference type="ARBA" id="ARBA00023235"/>
    </source>
</evidence>
<evidence type="ECO:0000256" key="21">
    <source>
        <dbReference type="ARBA" id="ARBA00023242"/>
    </source>
</evidence>
<dbReference type="PANTHER" id="PTHR11472:SF41">
    <property type="entry name" value="ATP-DEPENDENT DNA HELICASE DDX11-RELATED"/>
    <property type="match status" value="1"/>
</dbReference>
<feature type="transmembrane region" description="Helical" evidence="31">
    <location>
        <begin position="1008"/>
        <end position="1027"/>
    </location>
</feature>
<keyword evidence="19 31" id="KW-0472">Membrane</keyword>
<dbReference type="EMBL" id="ML987216">
    <property type="protein sequence ID" value="KAF2240627.1"/>
    <property type="molecule type" value="Genomic_DNA"/>
</dbReference>
<gene>
    <name evidence="33" type="ORF">BU26DRAFT_544876</name>
</gene>
<dbReference type="InterPro" id="IPR014013">
    <property type="entry name" value="Helic_SF1/SF2_ATP-bd_DinG/Rad3"/>
</dbReference>
<dbReference type="InterPro" id="IPR006554">
    <property type="entry name" value="Helicase-like_DEXD_c2"/>
</dbReference>
<feature type="region of interest" description="Disordered" evidence="30">
    <location>
        <begin position="114"/>
        <end position="139"/>
    </location>
</feature>
<feature type="transmembrane region" description="Helical" evidence="31">
    <location>
        <begin position="1200"/>
        <end position="1220"/>
    </location>
</feature>
<comment type="function">
    <text evidence="27">ATP-dependent DNA helicase important for chromosome transmission and normal cell cycle progression in G(2)/M. May have a role in changing DNA topology to allow the loading of proteins involved in maintaining sister chromatid cohesion in the vicinity of the centromeres. Has a specific role in chromosome segregation during meiosis II.</text>
</comment>
<sequence>MDDENTEREFHHPYQPYDIQKQFMNAVYDCLEGGKVGILESPTGTGKSLSLICGSLTWLRDHKRRTFEEGFDLGSADTDEPAWLIEHTRKQKRREALSRREDLNTRIAKIKAKEKRVKERYQNGESHTKRQKIASSADADDADETRFILDDYESDEDAAQKRKATAFDDSGLSAETQALMEKLGMTLKKKEQTEEVLDETKIFFCSRTHSQLAQFSGELNRVKMPPAITPEASLEGGDEDSLVEDVKHLTLGSRKNLCINPKVSKLGSATAINERCLEFQQPGTSAEHKCPFMPTKENEALVNEFRDHALAKIRDIEDLGSLGKKLGICPYYASRPATKYCEIVTLPYPLLLQKSAREALDLSLKDHIVIVDEAHNLMDAIAGIYSVSVTLDQVQQARAQLTVYLQRFRNKLKGKNRVYVAQTVRLLDSLIAYLQSKNADPKSADGLVDVGALMSGKGVDQINIYKLHAYLQESRLARKVDGYTTYAEQLQQDGSKVNRERATERGPRQTVPVLTHVQAFLLSLMNPSAEGRFFYAREEAANMTMRYLLLDPTFHFKDIVEDARAVVLAGGTMSPMSDYEQHLLSYLPPSKIMTLSCGHVIPPSNLLAVPVVQTLSGEEFNFTFEKRNSENMVIDLGHALFRVAQHVPDGVVVFFPSYSYLDTCVAAWKRLRLSASPASSTFWDSLHSIKPVFLEQRSQPQASENNLTKEAAVDSVLTAYSTAIAPSNGRGALMFAVIGGTLSEGINFSDSLGRGVVVVGLPFPNPHSAEWKAKMQYISAKAATNGQDGKAAARDFCENACMRAVNQCVGRAIRHQGDYAAILMLDRRYGTPRIQAKLPGWIRESLAKGAGREERGAYTSVAQTEDASAELTAHGKEVENGSSADMPDNHEDRKSLDGPESPTSDGQTPTPHDLSTLPRVSDTLPWGAFLVAIVELCERFAYYGLSGPFQNYMSNSYHDPNGLPGALGLAQSGATALSNFFQFWCYVTPILGAVVADGYLGKYTTIKYFSVVYMMGIFILFVTSLPWSIERGGAFPGLIAAMVIIGLGTGGIKSNVSPLIAEQVRSTRPFVKVLSNGKRVVVDPEVTVQRVYMIFYMCINIGSISAIATTTLELHVGFWSAYLLPLIMFCVGFFVLVSGKKRYVIKPPQGGVIGNCFKALWIAARNRFDLDKAKPSFQQLGRRRYKISWDDKFIDELRTALVACKVFLFFPIYWVTYSQMMNNFVSQAGQMQLHGLPNDILPNIDPITIILLIPLLDRLIYPFIRTRLRLAFTPTTRITWGFLIAALAMAYAAILQSRIYAAPPCFSHPSACPAGLISANKYKPNEIHVAWQAPAYILIALSEILASITGLELAYAKAPQDMKSFIMSLFLLTSAGGSALGILIAPSARDPHLVWLYAGLACAAAVAGGVFHWCSQKEKVSCHPLAAHSHAKDRMLQLTSSILLSIPSFTLPLSPINLSLTCTASSQLIGNSCTAAIIISNSSSGRPAKHSIRLTSSAHQSFRCSGTWAVDKMGICGSIRNMARILRCPGLLRSRRENGCTWCWRMLGKASRRSGRVRMWPRERMEEPSCWMP</sequence>
<dbReference type="CDD" id="cd18788">
    <property type="entry name" value="SF2_C_XPD"/>
    <property type="match status" value="1"/>
</dbReference>
<evidence type="ECO:0000256" key="4">
    <source>
        <dbReference type="ARBA" id="ARBA00005982"/>
    </source>
</evidence>
<dbReference type="GO" id="GO:0005634">
    <property type="term" value="C:nucleus"/>
    <property type="evidence" value="ECO:0007669"/>
    <property type="project" value="UniProtKB-SubCell"/>
</dbReference>
<dbReference type="PANTHER" id="PTHR11472">
    <property type="entry name" value="DNA REPAIR DEAD HELICASE RAD3/XP-D SUBFAMILY MEMBER"/>
    <property type="match status" value="1"/>
</dbReference>
<evidence type="ECO:0000259" key="32">
    <source>
        <dbReference type="PROSITE" id="PS51193"/>
    </source>
</evidence>
<protein>
    <recommendedName>
        <fullName evidence="7">ATP-dependent DNA helicase CHL1</fullName>
        <ecNumber evidence="24">5.6.2.3</ecNumber>
    </recommendedName>
    <alternativeName>
        <fullName evidence="6">ATP-dependent DNA helicase chl1</fullName>
    </alternativeName>
    <alternativeName>
        <fullName evidence="23">Chromosome loss protein 1</fullName>
    </alternativeName>
    <alternativeName>
        <fullName evidence="25 26">DNA 5'-3' helicase CHL1</fullName>
    </alternativeName>
</protein>
<keyword evidence="9 29" id="KW-0812">Transmembrane</keyword>
<evidence type="ECO:0000313" key="34">
    <source>
        <dbReference type="Proteomes" id="UP000800094"/>
    </source>
</evidence>
<dbReference type="GO" id="GO:0043139">
    <property type="term" value="F:5'-3' DNA helicase activity"/>
    <property type="evidence" value="ECO:0007669"/>
    <property type="project" value="UniProtKB-EC"/>
</dbReference>
<feature type="compositionally biased region" description="Basic and acidic residues" evidence="30">
    <location>
        <begin position="887"/>
        <end position="897"/>
    </location>
</feature>
<comment type="similarity">
    <text evidence="5">Belongs to the DEAD box helicase family. DEAH subfamily. DDX11/CHL1 sub-subfamily.</text>
</comment>
<evidence type="ECO:0000256" key="10">
    <source>
        <dbReference type="ARBA" id="ARBA00022723"/>
    </source>
</evidence>
<feature type="transmembrane region" description="Helical" evidence="31">
    <location>
        <begin position="1280"/>
        <end position="1301"/>
    </location>
</feature>
<dbReference type="SMART" id="SM00491">
    <property type="entry name" value="HELICc2"/>
    <property type="match status" value="1"/>
</dbReference>
<accession>A0A6A6HRK0</accession>
<dbReference type="Pfam" id="PF00854">
    <property type="entry name" value="PTR2"/>
    <property type="match status" value="1"/>
</dbReference>
<evidence type="ECO:0000256" key="9">
    <source>
        <dbReference type="ARBA" id="ARBA00022692"/>
    </source>
</evidence>
<feature type="transmembrane region" description="Helical" evidence="31">
    <location>
        <begin position="1118"/>
        <end position="1137"/>
    </location>
</feature>
<dbReference type="InterPro" id="IPR027417">
    <property type="entry name" value="P-loop_NTPase"/>
</dbReference>
<dbReference type="GeneID" id="54585086"/>
<dbReference type="PROSITE" id="PS01023">
    <property type="entry name" value="PTR2_2"/>
    <property type="match status" value="1"/>
</dbReference>
<keyword evidence="16" id="KW-0408">Iron</keyword>
<evidence type="ECO:0000256" key="6">
    <source>
        <dbReference type="ARBA" id="ARBA00016387"/>
    </source>
</evidence>
<comment type="subcellular location">
    <subcellularLocation>
        <location evidence="3 29">Membrane</location>
        <topology evidence="3 29">Multi-pass membrane protein</topology>
    </subcellularLocation>
    <subcellularLocation>
        <location evidence="2">Nucleus</location>
    </subcellularLocation>
</comment>
<evidence type="ECO:0000256" key="16">
    <source>
        <dbReference type="ARBA" id="ARBA00023004"/>
    </source>
</evidence>
<feature type="transmembrane region" description="Helical" evidence="31">
    <location>
        <begin position="1394"/>
        <end position="1414"/>
    </location>
</feature>
<dbReference type="Gene3D" id="3.40.50.300">
    <property type="entry name" value="P-loop containing nucleotide triphosphate hydrolases"/>
    <property type="match status" value="3"/>
</dbReference>
<feature type="region of interest" description="Disordered" evidence="30">
    <location>
        <begin position="852"/>
        <end position="917"/>
    </location>
</feature>
<feature type="transmembrane region" description="Helical" evidence="31">
    <location>
        <begin position="1333"/>
        <end position="1353"/>
    </location>
</feature>
<dbReference type="Gene3D" id="1.20.1250.20">
    <property type="entry name" value="MFS general substrate transporter like domains"/>
    <property type="match status" value="1"/>
</dbReference>
<evidence type="ECO:0000313" key="33">
    <source>
        <dbReference type="EMBL" id="KAF2240627.1"/>
    </source>
</evidence>
<evidence type="ECO:0000256" key="13">
    <source>
        <dbReference type="ARBA" id="ARBA00022806"/>
    </source>
</evidence>